<accession>A0AAV9QVW3</accession>
<feature type="compositionally biased region" description="Basic and acidic residues" evidence="1">
    <location>
        <begin position="83"/>
        <end position="94"/>
    </location>
</feature>
<gene>
    <name evidence="2" type="ORF">CRENBAI_019728</name>
</gene>
<evidence type="ECO:0000313" key="3">
    <source>
        <dbReference type="Proteomes" id="UP001311232"/>
    </source>
</evidence>
<dbReference type="AlphaFoldDB" id="A0AAV9QVW3"/>
<sequence length="110" mass="12976">MDDNRLATYIPSYGDRIATRRFCSEYQRKGERDAQRQRLLQNLRRKMGIDKVPEEPDQEQSEATHTHPKAYLKNKLAVRKTRRVELGRIHEGKQQRKKNGGGTRRVDSQK</sequence>
<name>A0AAV9QVW3_9TELE</name>
<reference evidence="2 3" key="1">
    <citation type="submission" date="2021-06" db="EMBL/GenBank/DDBJ databases">
        <authorList>
            <person name="Palmer J.M."/>
        </authorList>
    </citation>
    <scope>NUCLEOTIDE SEQUENCE [LARGE SCALE GENOMIC DNA]</scope>
    <source>
        <strain evidence="2 3">MEX-2019</strain>
        <tissue evidence="2">Muscle</tissue>
    </source>
</reference>
<dbReference type="EMBL" id="JAHHUM010002886">
    <property type="protein sequence ID" value="KAK5600472.1"/>
    <property type="molecule type" value="Genomic_DNA"/>
</dbReference>
<protein>
    <submittedName>
        <fullName evidence="2">Uncharacterized protein</fullName>
    </submittedName>
</protein>
<feature type="region of interest" description="Disordered" evidence="1">
    <location>
        <begin position="45"/>
        <end position="110"/>
    </location>
</feature>
<evidence type="ECO:0000313" key="2">
    <source>
        <dbReference type="EMBL" id="KAK5600472.1"/>
    </source>
</evidence>
<proteinExistence type="predicted"/>
<dbReference type="Proteomes" id="UP001311232">
    <property type="component" value="Unassembled WGS sequence"/>
</dbReference>
<comment type="caution">
    <text evidence="2">The sequence shown here is derived from an EMBL/GenBank/DDBJ whole genome shotgun (WGS) entry which is preliminary data.</text>
</comment>
<feature type="compositionally biased region" description="Basic residues" evidence="1">
    <location>
        <begin position="66"/>
        <end position="82"/>
    </location>
</feature>
<evidence type="ECO:0000256" key="1">
    <source>
        <dbReference type="SAM" id="MobiDB-lite"/>
    </source>
</evidence>
<organism evidence="2 3">
    <name type="scientific">Crenichthys baileyi</name>
    <name type="common">White River springfish</name>
    <dbReference type="NCBI Taxonomy" id="28760"/>
    <lineage>
        <taxon>Eukaryota</taxon>
        <taxon>Metazoa</taxon>
        <taxon>Chordata</taxon>
        <taxon>Craniata</taxon>
        <taxon>Vertebrata</taxon>
        <taxon>Euteleostomi</taxon>
        <taxon>Actinopterygii</taxon>
        <taxon>Neopterygii</taxon>
        <taxon>Teleostei</taxon>
        <taxon>Neoteleostei</taxon>
        <taxon>Acanthomorphata</taxon>
        <taxon>Ovalentaria</taxon>
        <taxon>Atherinomorphae</taxon>
        <taxon>Cyprinodontiformes</taxon>
        <taxon>Goodeidae</taxon>
        <taxon>Crenichthys</taxon>
    </lineage>
</organism>
<keyword evidence="3" id="KW-1185">Reference proteome</keyword>